<dbReference type="Gene3D" id="1.10.238.220">
    <property type="match status" value="1"/>
</dbReference>
<dbReference type="AlphaFoldDB" id="A0A1I7V838"/>
<keyword evidence="4" id="KW-1185">Reference proteome</keyword>
<dbReference type="InterPro" id="IPR041534">
    <property type="entry name" value="EF-hand_13"/>
</dbReference>
<protein>
    <submittedName>
        <fullName evidence="5">EF-hand_13 domain-containing protein</fullName>
    </submittedName>
</protein>
<organism evidence="4 5">
    <name type="scientific">Loa loa</name>
    <name type="common">Eye worm</name>
    <name type="synonym">Filaria loa</name>
    <dbReference type="NCBI Taxonomy" id="7209"/>
    <lineage>
        <taxon>Eukaryota</taxon>
        <taxon>Metazoa</taxon>
        <taxon>Ecdysozoa</taxon>
        <taxon>Nematoda</taxon>
        <taxon>Chromadorea</taxon>
        <taxon>Rhabditida</taxon>
        <taxon>Spirurina</taxon>
        <taxon>Spiruromorpha</taxon>
        <taxon>Filarioidea</taxon>
        <taxon>Onchocercidae</taxon>
        <taxon>Loa</taxon>
    </lineage>
</organism>
<feature type="domain" description="PP2A regulatory subunit B'' EF-hand" evidence="3">
    <location>
        <begin position="446"/>
        <end position="505"/>
    </location>
</feature>
<dbReference type="PANTHER" id="PTHR14095:SF0">
    <property type="entry name" value="MIP22305P"/>
    <property type="match status" value="1"/>
</dbReference>
<evidence type="ECO:0000256" key="2">
    <source>
        <dbReference type="SAM" id="MobiDB-lite"/>
    </source>
</evidence>
<dbReference type="PANTHER" id="PTHR14095">
    <property type="entry name" value="PHOSPHATASE 2A REGULATORY SUBUNIT-RELATED"/>
    <property type="match status" value="1"/>
</dbReference>
<dbReference type="STRING" id="7209.A0A1I7V838"/>
<dbReference type="GO" id="GO:0046872">
    <property type="term" value="F:metal ion binding"/>
    <property type="evidence" value="ECO:0007669"/>
    <property type="project" value="UniProtKB-KW"/>
</dbReference>
<sequence length="672" mass="75998">MTDGTLAISYEKQFAPDISTSEPEESKSYQNVTKDTNDDGNNNDNFMMKVMNTGEPSEKTDDRNRIRRVAATQQNDSTPLLSPLSPSYIPVRNSKRNLANVISAAISPQHSAFSTVYRSRKNCYPQCASSDEPEMDVINNETEMEISEHLNVLPSIVLKSRKNPGKNVMWNNQQKLIMEHTSKTFENILSPDVLNDKSESSCISPLHLNPDIFTRLLETPKKFKSFEKFEQDQENTWNCNRQIPSSPSHPNYNTNSYVIMPDGNNYDEALVGKNTDTVSLSVLSVQCIKLVEGSAIGKLSEPKLGRSQILDSTVLQDNKHPMNITPEATSSDVVLDSPDDSDISWCTSSSLSVQSNLLSSFEALPSNDLDSSTLHKVDILEEADPTSSNIPRHIDLSLMKEVCLACGLCPLWKQPLYNCISTPTSSFINFDEFASWWKKFEENAHDQASRFVYILTNGRRNFLAADDFKALIQDLIETLPSLSFLKEAVAFHQAYIKTVMKNFWFIRLAGYSTHFLECMPFLEKIYFDSRTQVIKLITANPIGATADVNEALMQAITMLESAQVNEEREFFSYEHFYVIYCNFYMLDKDEKNHLTPSDLSLYSNSALTNLVVQRVFSGAVLPNSSMKQTLDYTAFINFLLAEVDKCHPKRSVNIVFFCVCIYALQNRKKLPI</sequence>
<dbReference type="Pfam" id="PF17958">
    <property type="entry name" value="EF-hand_13"/>
    <property type="match status" value="1"/>
</dbReference>
<keyword evidence="1" id="KW-0479">Metal-binding</keyword>
<dbReference type="Proteomes" id="UP000095285">
    <property type="component" value="Unassembled WGS sequence"/>
</dbReference>
<evidence type="ECO:0000256" key="1">
    <source>
        <dbReference type="ARBA" id="ARBA00022723"/>
    </source>
</evidence>
<dbReference type="InterPro" id="IPR011992">
    <property type="entry name" value="EF-hand-dom_pair"/>
</dbReference>
<proteinExistence type="predicted"/>
<reference evidence="4" key="1">
    <citation type="submission" date="2012-04" db="EMBL/GenBank/DDBJ databases">
        <title>The Genome Sequence of Loa loa.</title>
        <authorList>
            <consortium name="The Broad Institute Genome Sequencing Platform"/>
            <consortium name="Broad Institute Genome Sequencing Center for Infectious Disease"/>
            <person name="Nutman T.B."/>
            <person name="Fink D.L."/>
            <person name="Russ C."/>
            <person name="Young S."/>
            <person name="Zeng Q."/>
            <person name="Gargeya S."/>
            <person name="Alvarado L."/>
            <person name="Berlin A."/>
            <person name="Chapman S.B."/>
            <person name="Chen Z."/>
            <person name="Freedman E."/>
            <person name="Gellesch M."/>
            <person name="Goldberg J."/>
            <person name="Griggs A."/>
            <person name="Gujja S."/>
            <person name="Heilman E.R."/>
            <person name="Heiman D."/>
            <person name="Howarth C."/>
            <person name="Mehta T."/>
            <person name="Neiman D."/>
            <person name="Pearson M."/>
            <person name="Roberts A."/>
            <person name="Saif S."/>
            <person name="Shea T."/>
            <person name="Shenoy N."/>
            <person name="Sisk P."/>
            <person name="Stolte C."/>
            <person name="Sykes S."/>
            <person name="White J."/>
            <person name="Yandava C."/>
            <person name="Haas B."/>
            <person name="Henn M.R."/>
            <person name="Nusbaum C."/>
            <person name="Birren B."/>
        </authorList>
    </citation>
    <scope>NUCLEOTIDE SEQUENCE [LARGE SCALE GENOMIC DNA]</scope>
</reference>
<dbReference type="GO" id="GO:0019888">
    <property type="term" value="F:protein phosphatase regulator activity"/>
    <property type="evidence" value="ECO:0007669"/>
    <property type="project" value="TreeGrafter"/>
</dbReference>
<dbReference type="SUPFAM" id="SSF47473">
    <property type="entry name" value="EF-hand"/>
    <property type="match status" value="2"/>
</dbReference>
<evidence type="ECO:0000259" key="3">
    <source>
        <dbReference type="Pfam" id="PF17958"/>
    </source>
</evidence>
<dbReference type="Gene3D" id="1.10.238.10">
    <property type="entry name" value="EF-hand"/>
    <property type="match status" value="1"/>
</dbReference>
<feature type="region of interest" description="Disordered" evidence="2">
    <location>
        <begin position="1"/>
        <end position="43"/>
    </location>
</feature>
<evidence type="ECO:0000313" key="5">
    <source>
        <dbReference type="WBParaSite" id="EN70_10911"/>
    </source>
</evidence>
<dbReference type="GO" id="GO:0000159">
    <property type="term" value="C:protein phosphatase type 2A complex"/>
    <property type="evidence" value="ECO:0007669"/>
    <property type="project" value="TreeGrafter"/>
</dbReference>
<dbReference type="Gene3D" id="1.10.238.230">
    <property type="match status" value="1"/>
</dbReference>
<accession>A0A1I7V838</accession>
<name>A0A1I7V838_LOALO</name>
<reference evidence="5" key="2">
    <citation type="submission" date="2016-11" db="UniProtKB">
        <authorList>
            <consortium name="WormBaseParasite"/>
        </authorList>
    </citation>
    <scope>IDENTIFICATION</scope>
</reference>
<evidence type="ECO:0000313" key="4">
    <source>
        <dbReference type="Proteomes" id="UP000095285"/>
    </source>
</evidence>
<dbReference type="WBParaSite" id="EN70_10911">
    <property type="protein sequence ID" value="EN70_10911"/>
    <property type="gene ID" value="EN70_10911"/>
</dbReference>